<dbReference type="AlphaFoldDB" id="A0ABC8SCR9"/>
<dbReference type="PANTHER" id="PTHR12242:SF38">
    <property type="entry name" value="TRANSMEMBRANE PROTEIN"/>
    <property type="match status" value="1"/>
</dbReference>
<evidence type="ECO:0000313" key="2">
    <source>
        <dbReference type="EMBL" id="CAK9152848.1"/>
    </source>
</evidence>
<feature type="transmembrane region" description="Helical" evidence="1">
    <location>
        <begin position="16"/>
        <end position="36"/>
    </location>
</feature>
<feature type="transmembrane region" description="Helical" evidence="1">
    <location>
        <begin position="63"/>
        <end position="89"/>
    </location>
</feature>
<accession>A0ABC8SCR9</accession>
<evidence type="ECO:0000256" key="1">
    <source>
        <dbReference type="SAM" id="Phobius"/>
    </source>
</evidence>
<protein>
    <submittedName>
        <fullName evidence="2">Uncharacterized protein</fullName>
    </submittedName>
</protein>
<proteinExistence type="predicted"/>
<keyword evidence="1" id="KW-0812">Transmembrane</keyword>
<name>A0ABC8SCR9_9AQUA</name>
<dbReference type="Proteomes" id="UP001642360">
    <property type="component" value="Unassembled WGS sequence"/>
</dbReference>
<reference evidence="2 3" key="1">
    <citation type="submission" date="2024-02" db="EMBL/GenBank/DDBJ databases">
        <authorList>
            <person name="Vignale AGUSTIN F."/>
            <person name="Sosa J E."/>
            <person name="Modenutti C."/>
        </authorList>
    </citation>
    <scope>NUCLEOTIDE SEQUENCE [LARGE SCALE GENOMIC DNA]</scope>
</reference>
<keyword evidence="1" id="KW-0472">Membrane</keyword>
<sequence length="328" mass="38309">MGNSNEVVGLDYWLRWQVPVCALILLVPTAISLILINRNDRDPLKFTDLWFPCWRNLNPFWLLLYRVFAFTSMAFVLYQIVVAFGFFVFYFYTQWTFTLVIFYFALATVISARGCWMYMKNPSFQSGEGDKFLKKDSEESKHESKTTYKGINLQGHHSQVQNEQLAGFWGYLMQNVYQTCAGASTLTDIVFWCLLLPFMSGENFQLTVLIGCMHSLNAVFLLIDSTLNSLPFPWHRLTYFVLWSSAYTFFQWILHACGFTWWPYPFFELSTPWAPLWYFSLALVHIPSYGIYVLLIKAKGSIFPRMFPRAFVRVLVSASRNSVEKKQT</sequence>
<gene>
    <name evidence="2" type="ORF">ILEXP_LOCUS21082</name>
</gene>
<feature type="transmembrane region" description="Helical" evidence="1">
    <location>
        <begin position="239"/>
        <end position="264"/>
    </location>
</feature>
<feature type="transmembrane region" description="Helical" evidence="1">
    <location>
        <begin position="276"/>
        <end position="296"/>
    </location>
</feature>
<keyword evidence="1" id="KW-1133">Transmembrane helix</keyword>
<organism evidence="2 3">
    <name type="scientific">Ilex paraguariensis</name>
    <name type="common">yerba mate</name>
    <dbReference type="NCBI Taxonomy" id="185542"/>
    <lineage>
        <taxon>Eukaryota</taxon>
        <taxon>Viridiplantae</taxon>
        <taxon>Streptophyta</taxon>
        <taxon>Embryophyta</taxon>
        <taxon>Tracheophyta</taxon>
        <taxon>Spermatophyta</taxon>
        <taxon>Magnoliopsida</taxon>
        <taxon>eudicotyledons</taxon>
        <taxon>Gunneridae</taxon>
        <taxon>Pentapetalae</taxon>
        <taxon>asterids</taxon>
        <taxon>campanulids</taxon>
        <taxon>Aquifoliales</taxon>
        <taxon>Aquifoliaceae</taxon>
        <taxon>Ilex</taxon>
    </lineage>
</organism>
<evidence type="ECO:0000313" key="3">
    <source>
        <dbReference type="Proteomes" id="UP001642360"/>
    </source>
</evidence>
<dbReference type="EMBL" id="CAUOFW020002303">
    <property type="protein sequence ID" value="CAK9152848.1"/>
    <property type="molecule type" value="Genomic_DNA"/>
</dbReference>
<dbReference type="PANTHER" id="PTHR12242">
    <property type="entry name" value="OS02G0130600 PROTEIN-RELATED"/>
    <property type="match status" value="1"/>
</dbReference>
<feature type="transmembrane region" description="Helical" evidence="1">
    <location>
        <begin position="95"/>
        <end position="116"/>
    </location>
</feature>
<comment type="caution">
    <text evidence="2">The sequence shown here is derived from an EMBL/GenBank/DDBJ whole genome shotgun (WGS) entry which is preliminary data.</text>
</comment>
<keyword evidence="3" id="KW-1185">Reference proteome</keyword>